<dbReference type="RefSeq" id="WP_209948837.1">
    <property type="nucleotide sequence ID" value="NZ_JAGGJU010000016.1"/>
</dbReference>
<proteinExistence type="predicted"/>
<dbReference type="Pfam" id="PF01370">
    <property type="entry name" value="Epimerase"/>
    <property type="match status" value="1"/>
</dbReference>
<keyword evidence="3" id="KW-1185">Reference proteome</keyword>
<evidence type="ECO:0000259" key="1">
    <source>
        <dbReference type="Pfam" id="PF01370"/>
    </source>
</evidence>
<dbReference type="SUPFAM" id="SSF51735">
    <property type="entry name" value="NAD(P)-binding Rossmann-fold domains"/>
    <property type="match status" value="1"/>
</dbReference>
<dbReference type="InterPro" id="IPR036291">
    <property type="entry name" value="NAD(P)-bd_dom_sf"/>
</dbReference>
<dbReference type="CDD" id="cd05228">
    <property type="entry name" value="AR_FR_like_1_SDR_e"/>
    <property type="match status" value="1"/>
</dbReference>
<gene>
    <name evidence="2" type="ORF">J2Z17_004678</name>
</gene>
<reference evidence="2 3" key="1">
    <citation type="submission" date="2021-03" db="EMBL/GenBank/DDBJ databases">
        <title>Genomic Encyclopedia of Type Strains, Phase IV (KMG-IV): sequencing the most valuable type-strain genomes for metagenomic binning, comparative biology and taxonomic classification.</title>
        <authorList>
            <person name="Goeker M."/>
        </authorList>
    </citation>
    <scope>NUCLEOTIDE SEQUENCE [LARGE SCALE GENOMIC DNA]</scope>
    <source>
        <strain evidence="2 3">DSM 21600</strain>
    </source>
</reference>
<name>A0ABS4E5L0_9HYPH</name>
<dbReference type="InterPro" id="IPR051783">
    <property type="entry name" value="NAD(P)-dependent_oxidoreduct"/>
</dbReference>
<organism evidence="2 3">
    <name type="scientific">Rhizobium halophytocola</name>
    <dbReference type="NCBI Taxonomy" id="735519"/>
    <lineage>
        <taxon>Bacteria</taxon>
        <taxon>Pseudomonadati</taxon>
        <taxon>Pseudomonadota</taxon>
        <taxon>Alphaproteobacteria</taxon>
        <taxon>Hyphomicrobiales</taxon>
        <taxon>Rhizobiaceae</taxon>
        <taxon>Rhizobium/Agrobacterium group</taxon>
        <taxon>Rhizobium</taxon>
    </lineage>
</organism>
<dbReference type="GO" id="GO:0045552">
    <property type="term" value="F:dihydroflavanol 4-reductase activity"/>
    <property type="evidence" value="ECO:0007669"/>
    <property type="project" value="UniProtKB-EC"/>
</dbReference>
<dbReference type="Gene3D" id="3.40.50.720">
    <property type="entry name" value="NAD(P)-binding Rossmann-like Domain"/>
    <property type="match status" value="1"/>
</dbReference>
<sequence length="338" mass="36971">MTTAFVTGSTGLLGNNLVRLLVERGVTVRALARSRAKAKRQFDGLDVEIVEGDMADIRGFSDRLAGCDVLYHTAAFFRDSYKGGSHWDELERTNVQGTTALLQAAYDAGIRRAVHTSSVAVLTGHADRPIDETMLRPEAEADDYYRSKILADRAVLAFLESHLDMTVPLVLPGWMFGPRDLGPTSSGQFVLDYCRRNIPGRTPGGFSVVDARDVALHLIAAAEKGASGERYLAAGDIVSMADLLLLMQEVTGIEAPTRNIPLVVLNLLSYVYEAQHRFTGRPVLLSRATARLLASEPGRIGYDHSKSERVLGVAFRPVRETLADTVAWYRRSGKLPDA</sequence>
<dbReference type="EMBL" id="JAGGJU010000016">
    <property type="protein sequence ID" value="MBP1853217.1"/>
    <property type="molecule type" value="Genomic_DNA"/>
</dbReference>
<dbReference type="InterPro" id="IPR001509">
    <property type="entry name" value="Epimerase_deHydtase"/>
</dbReference>
<dbReference type="PANTHER" id="PTHR48079:SF6">
    <property type="entry name" value="NAD(P)-BINDING DOMAIN-CONTAINING PROTEIN-RELATED"/>
    <property type="match status" value="1"/>
</dbReference>
<protein>
    <submittedName>
        <fullName evidence="2">Dihydroflavonol-4-reductase</fullName>
        <ecNumber evidence="2">1.1.1.219</ecNumber>
    </submittedName>
</protein>
<dbReference type="PANTHER" id="PTHR48079">
    <property type="entry name" value="PROTEIN YEEZ"/>
    <property type="match status" value="1"/>
</dbReference>
<dbReference type="EC" id="1.1.1.219" evidence="2"/>
<evidence type="ECO:0000313" key="2">
    <source>
        <dbReference type="EMBL" id="MBP1853217.1"/>
    </source>
</evidence>
<comment type="caution">
    <text evidence="2">The sequence shown here is derived from an EMBL/GenBank/DDBJ whole genome shotgun (WGS) entry which is preliminary data.</text>
</comment>
<dbReference type="Proteomes" id="UP000759443">
    <property type="component" value="Unassembled WGS sequence"/>
</dbReference>
<feature type="domain" description="NAD-dependent epimerase/dehydratase" evidence="1">
    <location>
        <begin position="5"/>
        <end position="229"/>
    </location>
</feature>
<evidence type="ECO:0000313" key="3">
    <source>
        <dbReference type="Proteomes" id="UP000759443"/>
    </source>
</evidence>
<accession>A0ABS4E5L0</accession>
<keyword evidence="2" id="KW-0560">Oxidoreductase</keyword>